<reference evidence="1 2" key="1">
    <citation type="journal article" date="2019" name="Genome Biol. Evol.">
        <title>Insights into the evolution of the New World diploid cottons (Gossypium, subgenus Houzingenia) based on genome sequencing.</title>
        <authorList>
            <person name="Grover C.E."/>
            <person name="Arick M.A. 2nd"/>
            <person name="Thrash A."/>
            <person name="Conover J.L."/>
            <person name="Sanders W.S."/>
            <person name="Peterson D.G."/>
            <person name="Frelichowski J.E."/>
            <person name="Scheffler J.A."/>
            <person name="Scheffler B.E."/>
            <person name="Wendel J.F."/>
        </authorList>
    </citation>
    <scope>NUCLEOTIDE SEQUENCE [LARGE SCALE GENOMIC DNA]</scope>
    <source>
        <strain evidence="1">1</strain>
        <tissue evidence="1">Leaf</tissue>
    </source>
</reference>
<dbReference type="EMBL" id="JABFAF010000007">
    <property type="protein sequence ID" value="MBA0860163.1"/>
    <property type="molecule type" value="Genomic_DNA"/>
</dbReference>
<protein>
    <recommendedName>
        <fullName evidence="3">Pentatricopeptide repeat-containing protein</fullName>
    </recommendedName>
</protein>
<comment type="caution">
    <text evidence="1">The sequence shown here is derived from an EMBL/GenBank/DDBJ whole genome shotgun (WGS) entry which is preliminary data.</text>
</comment>
<dbReference type="AlphaFoldDB" id="A0A7J9LN43"/>
<name>A0A7J9LN43_GOSSC</name>
<keyword evidence="2" id="KW-1185">Reference proteome</keyword>
<accession>A0A7J9LN43</accession>
<evidence type="ECO:0000313" key="1">
    <source>
        <dbReference type="EMBL" id="MBA0860163.1"/>
    </source>
</evidence>
<sequence>METVQTLSHLDKDLTRKHAFNLFIARLCNIKRIEESLCVVQTMMRNCGLNSTFHSIVNVLMEKKME</sequence>
<evidence type="ECO:0008006" key="3">
    <source>
        <dbReference type="Google" id="ProtNLM"/>
    </source>
</evidence>
<evidence type="ECO:0000313" key="2">
    <source>
        <dbReference type="Proteomes" id="UP000593576"/>
    </source>
</evidence>
<dbReference type="OrthoDB" id="987109at2759"/>
<organism evidence="1 2">
    <name type="scientific">Gossypium schwendimanii</name>
    <name type="common">Cotton</name>
    <dbReference type="NCBI Taxonomy" id="34291"/>
    <lineage>
        <taxon>Eukaryota</taxon>
        <taxon>Viridiplantae</taxon>
        <taxon>Streptophyta</taxon>
        <taxon>Embryophyta</taxon>
        <taxon>Tracheophyta</taxon>
        <taxon>Spermatophyta</taxon>
        <taxon>Magnoliopsida</taxon>
        <taxon>eudicotyledons</taxon>
        <taxon>Gunneridae</taxon>
        <taxon>Pentapetalae</taxon>
        <taxon>rosids</taxon>
        <taxon>malvids</taxon>
        <taxon>Malvales</taxon>
        <taxon>Malvaceae</taxon>
        <taxon>Malvoideae</taxon>
        <taxon>Gossypium</taxon>
    </lineage>
</organism>
<gene>
    <name evidence="1" type="ORF">Goshw_014646</name>
</gene>
<proteinExistence type="predicted"/>
<feature type="non-terminal residue" evidence="1">
    <location>
        <position position="1"/>
    </location>
</feature>
<dbReference type="Proteomes" id="UP000593576">
    <property type="component" value="Unassembled WGS sequence"/>
</dbReference>